<evidence type="ECO:0000313" key="5">
    <source>
        <dbReference type="EMBL" id="PSR82290.1"/>
    </source>
</evidence>
<reference evidence="5 6" key="1">
    <citation type="journal article" date="2018" name="Mycol. Prog.">
        <title>Coniella lustricola, a new species from submerged detritus.</title>
        <authorList>
            <person name="Raudabaugh D.B."/>
            <person name="Iturriaga T."/>
            <person name="Carver A."/>
            <person name="Mondo S."/>
            <person name="Pangilinan J."/>
            <person name="Lipzen A."/>
            <person name="He G."/>
            <person name="Amirebrahimi M."/>
            <person name="Grigoriev I.V."/>
            <person name="Miller A.N."/>
        </authorList>
    </citation>
    <scope>NUCLEOTIDE SEQUENCE [LARGE SCALE GENOMIC DNA]</scope>
    <source>
        <strain evidence="5 6">B22-T-1</strain>
    </source>
</reference>
<dbReference type="InterPro" id="IPR016035">
    <property type="entry name" value="Acyl_Trfase/lysoPLipase"/>
</dbReference>
<dbReference type="EMBL" id="KZ678482">
    <property type="protein sequence ID" value="PSR82290.1"/>
    <property type="molecule type" value="Genomic_DNA"/>
</dbReference>
<organism evidence="5 6">
    <name type="scientific">Coniella lustricola</name>
    <dbReference type="NCBI Taxonomy" id="2025994"/>
    <lineage>
        <taxon>Eukaryota</taxon>
        <taxon>Fungi</taxon>
        <taxon>Dikarya</taxon>
        <taxon>Ascomycota</taxon>
        <taxon>Pezizomycotina</taxon>
        <taxon>Sordariomycetes</taxon>
        <taxon>Sordariomycetidae</taxon>
        <taxon>Diaporthales</taxon>
        <taxon>Schizoparmaceae</taxon>
        <taxon>Coniella</taxon>
    </lineage>
</organism>
<evidence type="ECO:0000259" key="4">
    <source>
        <dbReference type="SMART" id="SM00827"/>
    </source>
</evidence>
<dbReference type="InterPro" id="IPR001227">
    <property type="entry name" value="Ac_transferase_dom_sf"/>
</dbReference>
<dbReference type="Proteomes" id="UP000241462">
    <property type="component" value="Unassembled WGS sequence"/>
</dbReference>
<dbReference type="SUPFAM" id="SSF52151">
    <property type="entry name" value="FabD/lysophospholipase-like"/>
    <property type="match status" value="1"/>
</dbReference>
<evidence type="ECO:0000256" key="2">
    <source>
        <dbReference type="ARBA" id="ARBA00022553"/>
    </source>
</evidence>
<dbReference type="Gene3D" id="3.40.366.10">
    <property type="entry name" value="Malonyl-Coenzyme A Acyl Carrier Protein, domain 2"/>
    <property type="match status" value="1"/>
</dbReference>
<dbReference type="OrthoDB" id="4920000at2759"/>
<keyword evidence="3" id="KW-0808">Transferase</keyword>
<dbReference type="InterPro" id="IPR014043">
    <property type="entry name" value="Acyl_transferase_dom"/>
</dbReference>
<dbReference type="GO" id="GO:0044550">
    <property type="term" value="P:secondary metabolite biosynthetic process"/>
    <property type="evidence" value="ECO:0007669"/>
    <property type="project" value="TreeGrafter"/>
</dbReference>
<dbReference type="InParanoid" id="A0A2T3A3N4"/>
<dbReference type="PANTHER" id="PTHR43775">
    <property type="entry name" value="FATTY ACID SYNTHASE"/>
    <property type="match status" value="1"/>
</dbReference>
<accession>A0A2T3A3N4</accession>
<sequence>MLAITTTAECASELCADRQFAGRIVVAPVNSRNSVTIADEEKAVSDLELILDNEDKSHRRLHVDKAYHSPQMQACVESYMALLEHCGITLQMPGSQQPIWFSSAYDKPVEPHTMALHGTYWADNMIQPV</sequence>
<dbReference type="InterPro" id="IPR050091">
    <property type="entry name" value="PKS_NRPS_Biosynth_Enz"/>
</dbReference>
<keyword evidence="6" id="KW-1185">Reference proteome</keyword>
<feature type="domain" description="Malonyl-CoA:ACP transacylase (MAT)" evidence="4">
    <location>
        <begin position="1"/>
        <end position="129"/>
    </location>
</feature>
<proteinExistence type="predicted"/>
<evidence type="ECO:0000313" key="6">
    <source>
        <dbReference type="Proteomes" id="UP000241462"/>
    </source>
</evidence>
<dbReference type="PANTHER" id="PTHR43775:SF20">
    <property type="entry name" value="HYBRID PKS-NRPS SYNTHETASE APDA"/>
    <property type="match status" value="1"/>
</dbReference>
<evidence type="ECO:0000256" key="1">
    <source>
        <dbReference type="ARBA" id="ARBA00022450"/>
    </source>
</evidence>
<dbReference type="STRING" id="2025994.A0A2T3A3N4"/>
<gene>
    <name evidence="5" type="ORF">BD289DRAFT_488462</name>
</gene>
<dbReference type="GO" id="GO:0006633">
    <property type="term" value="P:fatty acid biosynthetic process"/>
    <property type="evidence" value="ECO:0007669"/>
    <property type="project" value="TreeGrafter"/>
</dbReference>
<dbReference type="SMART" id="SM00827">
    <property type="entry name" value="PKS_AT"/>
    <property type="match status" value="1"/>
</dbReference>
<dbReference type="AlphaFoldDB" id="A0A2T3A3N4"/>
<dbReference type="GO" id="GO:0004312">
    <property type="term" value="F:fatty acid synthase activity"/>
    <property type="evidence" value="ECO:0007669"/>
    <property type="project" value="TreeGrafter"/>
</dbReference>
<evidence type="ECO:0000256" key="3">
    <source>
        <dbReference type="ARBA" id="ARBA00022679"/>
    </source>
</evidence>
<protein>
    <recommendedName>
        <fullName evidence="4">Malonyl-CoA:ACP transacylase (MAT) domain-containing protein</fullName>
    </recommendedName>
</protein>
<dbReference type="InterPro" id="IPR016036">
    <property type="entry name" value="Malonyl_transacylase_ACP-bd"/>
</dbReference>
<dbReference type="SUPFAM" id="SSF55048">
    <property type="entry name" value="Probable ACP-binding domain of malonyl-CoA ACP transacylase"/>
    <property type="match status" value="1"/>
</dbReference>
<name>A0A2T3A3N4_9PEZI</name>
<keyword evidence="1" id="KW-0596">Phosphopantetheine</keyword>
<keyword evidence="2" id="KW-0597">Phosphoprotein</keyword>